<proteinExistence type="predicted"/>
<dbReference type="Gene3D" id="2.30.29.30">
    <property type="entry name" value="Pleckstrin-homology domain (PH domain)/Phosphotyrosine-binding domain (PTB)"/>
    <property type="match status" value="1"/>
</dbReference>
<dbReference type="EMBL" id="GEBQ01000803">
    <property type="protein sequence ID" value="JAT39174.1"/>
    <property type="molecule type" value="Transcribed_RNA"/>
</dbReference>
<feature type="non-terminal residue" evidence="3">
    <location>
        <position position="206"/>
    </location>
</feature>
<evidence type="ECO:0000313" key="3">
    <source>
        <dbReference type="EMBL" id="JAT39174.1"/>
    </source>
</evidence>
<sequence>AYKKRWFTLDNRKLMYHEEPLDAHPKGEVFLGHMLEGYSVRVGVAAGFKDQGFSFLLSTPERRYNLSALTAPDRDHWISVIQEVLQRPLTLQEKSMSKGRVQETVVYPRQPETDVPRGASGCTPQGRSVPGTHAGGLQCPSGSGCGLQGPRILVSPEHSGAALQPLSPDCPGPRPLDIRHPGGVAATTHPPGEVNEQRSRTRNGGL</sequence>
<dbReference type="InterPro" id="IPR011993">
    <property type="entry name" value="PH-like_dom_sf"/>
</dbReference>
<accession>A0A1B6MTB2</accession>
<dbReference type="GO" id="GO:0005737">
    <property type="term" value="C:cytoplasm"/>
    <property type="evidence" value="ECO:0007669"/>
    <property type="project" value="TreeGrafter"/>
</dbReference>
<reference evidence="3" key="1">
    <citation type="submission" date="2015-11" db="EMBL/GenBank/DDBJ databases">
        <title>De novo transcriptome assembly of four potential Pierce s Disease insect vectors from Arizona vineyards.</title>
        <authorList>
            <person name="Tassone E.E."/>
        </authorList>
    </citation>
    <scope>NUCLEOTIDE SEQUENCE</scope>
</reference>
<dbReference type="SUPFAM" id="SSF50729">
    <property type="entry name" value="PH domain-like"/>
    <property type="match status" value="1"/>
</dbReference>
<feature type="domain" description="PH" evidence="2">
    <location>
        <begin position="1"/>
        <end position="86"/>
    </location>
</feature>
<gene>
    <name evidence="3" type="ORF">g.3302</name>
</gene>
<evidence type="ECO:0000256" key="1">
    <source>
        <dbReference type="SAM" id="MobiDB-lite"/>
    </source>
</evidence>
<dbReference type="InterPro" id="IPR001849">
    <property type="entry name" value="PH_domain"/>
</dbReference>
<feature type="region of interest" description="Disordered" evidence="1">
    <location>
        <begin position="161"/>
        <end position="206"/>
    </location>
</feature>
<evidence type="ECO:0000259" key="2">
    <source>
        <dbReference type="PROSITE" id="PS50003"/>
    </source>
</evidence>
<dbReference type="PANTHER" id="PTHR46021:SF2">
    <property type="entry name" value="ARF-GAP WITH DUAL PH DOMAIN-CONTAINING PROTEIN 1"/>
    <property type="match status" value="1"/>
</dbReference>
<dbReference type="PANTHER" id="PTHR46021">
    <property type="entry name" value="ARF-GAP WITH DUAL PH DOMAIN-CONTAINING PROTEIN 1-LIKE PROTEIN"/>
    <property type="match status" value="1"/>
</dbReference>
<dbReference type="Pfam" id="PF00169">
    <property type="entry name" value="PH"/>
    <property type="match status" value="1"/>
</dbReference>
<organism evidence="3">
    <name type="scientific">Graphocephala atropunctata</name>
    <dbReference type="NCBI Taxonomy" id="36148"/>
    <lineage>
        <taxon>Eukaryota</taxon>
        <taxon>Metazoa</taxon>
        <taxon>Ecdysozoa</taxon>
        <taxon>Arthropoda</taxon>
        <taxon>Hexapoda</taxon>
        <taxon>Insecta</taxon>
        <taxon>Pterygota</taxon>
        <taxon>Neoptera</taxon>
        <taxon>Paraneoptera</taxon>
        <taxon>Hemiptera</taxon>
        <taxon>Auchenorrhyncha</taxon>
        <taxon>Membracoidea</taxon>
        <taxon>Cicadellidae</taxon>
        <taxon>Cicadellinae</taxon>
        <taxon>Cicadellini</taxon>
        <taxon>Graphocephala</taxon>
    </lineage>
</organism>
<name>A0A1B6MTB2_9HEMI</name>
<dbReference type="GO" id="GO:0005886">
    <property type="term" value="C:plasma membrane"/>
    <property type="evidence" value="ECO:0007669"/>
    <property type="project" value="TreeGrafter"/>
</dbReference>
<dbReference type="GO" id="GO:0005096">
    <property type="term" value="F:GTPase activator activity"/>
    <property type="evidence" value="ECO:0007669"/>
    <property type="project" value="TreeGrafter"/>
</dbReference>
<feature type="non-terminal residue" evidence="3">
    <location>
        <position position="1"/>
    </location>
</feature>
<dbReference type="InterPro" id="IPR052589">
    <property type="entry name" value="Arf-GAP_dual-PH_domain"/>
</dbReference>
<dbReference type="PROSITE" id="PS50003">
    <property type="entry name" value="PH_DOMAIN"/>
    <property type="match status" value="1"/>
</dbReference>
<dbReference type="GO" id="GO:0005547">
    <property type="term" value="F:phosphatidylinositol-3,4,5-trisphosphate binding"/>
    <property type="evidence" value="ECO:0007669"/>
    <property type="project" value="TreeGrafter"/>
</dbReference>
<protein>
    <recommendedName>
        <fullName evidence="2">PH domain-containing protein</fullName>
    </recommendedName>
</protein>
<feature type="region of interest" description="Disordered" evidence="1">
    <location>
        <begin position="111"/>
        <end position="135"/>
    </location>
</feature>
<dbReference type="AlphaFoldDB" id="A0A1B6MTB2"/>